<organism evidence="2 3">
    <name type="scientific">Eumeta variegata</name>
    <name type="common">Bagworm moth</name>
    <name type="synonym">Eumeta japonica</name>
    <dbReference type="NCBI Taxonomy" id="151549"/>
    <lineage>
        <taxon>Eukaryota</taxon>
        <taxon>Metazoa</taxon>
        <taxon>Ecdysozoa</taxon>
        <taxon>Arthropoda</taxon>
        <taxon>Hexapoda</taxon>
        <taxon>Insecta</taxon>
        <taxon>Pterygota</taxon>
        <taxon>Neoptera</taxon>
        <taxon>Endopterygota</taxon>
        <taxon>Lepidoptera</taxon>
        <taxon>Glossata</taxon>
        <taxon>Ditrysia</taxon>
        <taxon>Tineoidea</taxon>
        <taxon>Psychidae</taxon>
        <taxon>Oiketicinae</taxon>
        <taxon>Eumeta</taxon>
    </lineage>
</organism>
<feature type="region of interest" description="Disordered" evidence="1">
    <location>
        <begin position="77"/>
        <end position="124"/>
    </location>
</feature>
<proteinExistence type="predicted"/>
<sequence>MHFAESEKGERNSRRPLARSSPRVTAARGGGSVRARWQSDVPLAGITSPPRALVLAGDGGPRRWLGPCSMAVRCTPSPVSRHPLARSSSRVTAARGGGSVRARWQSDVPPRLYHVTPSRARPRG</sequence>
<gene>
    <name evidence="2" type="ORF">EVAR_8792_1</name>
</gene>
<feature type="compositionally biased region" description="Basic and acidic residues" evidence="1">
    <location>
        <begin position="1"/>
        <end position="13"/>
    </location>
</feature>
<evidence type="ECO:0000313" key="2">
    <source>
        <dbReference type="EMBL" id="GBP17435.1"/>
    </source>
</evidence>
<protein>
    <submittedName>
        <fullName evidence="2">Uncharacterized protein</fullName>
    </submittedName>
</protein>
<evidence type="ECO:0000256" key="1">
    <source>
        <dbReference type="SAM" id="MobiDB-lite"/>
    </source>
</evidence>
<keyword evidence="3" id="KW-1185">Reference proteome</keyword>
<accession>A0A4C1TTU0</accession>
<dbReference type="AlphaFoldDB" id="A0A4C1TTU0"/>
<comment type="caution">
    <text evidence="2">The sequence shown here is derived from an EMBL/GenBank/DDBJ whole genome shotgun (WGS) entry which is preliminary data.</text>
</comment>
<evidence type="ECO:0000313" key="3">
    <source>
        <dbReference type="Proteomes" id="UP000299102"/>
    </source>
</evidence>
<name>A0A4C1TTU0_EUMVA</name>
<dbReference type="Proteomes" id="UP000299102">
    <property type="component" value="Unassembled WGS sequence"/>
</dbReference>
<reference evidence="2 3" key="1">
    <citation type="journal article" date="2019" name="Commun. Biol.">
        <title>The bagworm genome reveals a unique fibroin gene that provides high tensile strength.</title>
        <authorList>
            <person name="Kono N."/>
            <person name="Nakamura H."/>
            <person name="Ohtoshi R."/>
            <person name="Tomita M."/>
            <person name="Numata K."/>
            <person name="Arakawa K."/>
        </authorList>
    </citation>
    <scope>NUCLEOTIDE SEQUENCE [LARGE SCALE GENOMIC DNA]</scope>
</reference>
<feature type="region of interest" description="Disordered" evidence="1">
    <location>
        <begin position="1"/>
        <end position="38"/>
    </location>
</feature>
<dbReference type="EMBL" id="BGZK01000087">
    <property type="protein sequence ID" value="GBP17435.1"/>
    <property type="molecule type" value="Genomic_DNA"/>
</dbReference>